<keyword evidence="4" id="KW-1185">Reference proteome</keyword>
<name>A0A1T4YR00_9BACT</name>
<evidence type="ECO:0000313" key="3">
    <source>
        <dbReference type="EMBL" id="SKB03705.1"/>
    </source>
</evidence>
<feature type="compositionally biased region" description="Basic and acidic residues" evidence="1">
    <location>
        <begin position="55"/>
        <end position="73"/>
    </location>
</feature>
<dbReference type="Proteomes" id="UP000190774">
    <property type="component" value="Unassembled WGS sequence"/>
</dbReference>
<evidence type="ECO:0000313" key="4">
    <source>
        <dbReference type="Proteomes" id="UP000190774"/>
    </source>
</evidence>
<dbReference type="EMBL" id="FUYE01000015">
    <property type="protein sequence ID" value="SKB03705.1"/>
    <property type="molecule type" value="Genomic_DNA"/>
</dbReference>
<feature type="compositionally biased region" description="Polar residues" evidence="1">
    <location>
        <begin position="10"/>
        <end position="52"/>
    </location>
</feature>
<feature type="domain" description="EF-hand" evidence="2">
    <location>
        <begin position="47"/>
        <end position="82"/>
    </location>
</feature>
<sequence length="158" mass="16152">MTLLLSLSLQAQQPPVSENADTNRVNSTGREQRQTNARASLNQVMNELQNDPETLFDRLDRNSDGQLSKEEFGRITNSGVEGAATTQGTGGTTAGGAEASPGTTGQSAVQGNTTSPAQPDSAQPQEQGQGNPVAPQGSTGNAPTPPPASPSGAVPDKK</sequence>
<organism evidence="3 4">
    <name type="scientific">Prosthecobacter debontii</name>
    <dbReference type="NCBI Taxonomy" id="48467"/>
    <lineage>
        <taxon>Bacteria</taxon>
        <taxon>Pseudomonadati</taxon>
        <taxon>Verrucomicrobiota</taxon>
        <taxon>Verrucomicrobiia</taxon>
        <taxon>Verrucomicrobiales</taxon>
        <taxon>Verrucomicrobiaceae</taxon>
        <taxon>Prosthecobacter</taxon>
    </lineage>
</organism>
<dbReference type="InterPro" id="IPR002048">
    <property type="entry name" value="EF_hand_dom"/>
</dbReference>
<gene>
    <name evidence="3" type="ORF">SAMN02745166_03883</name>
</gene>
<evidence type="ECO:0000259" key="2">
    <source>
        <dbReference type="PROSITE" id="PS50222"/>
    </source>
</evidence>
<dbReference type="Gene3D" id="1.10.238.10">
    <property type="entry name" value="EF-hand"/>
    <property type="match status" value="1"/>
</dbReference>
<dbReference type="Pfam" id="PF13202">
    <property type="entry name" value="EF-hand_5"/>
    <property type="match status" value="1"/>
</dbReference>
<dbReference type="PROSITE" id="PS00018">
    <property type="entry name" value="EF_HAND_1"/>
    <property type="match status" value="1"/>
</dbReference>
<proteinExistence type="predicted"/>
<dbReference type="GO" id="GO:0005509">
    <property type="term" value="F:calcium ion binding"/>
    <property type="evidence" value="ECO:0007669"/>
    <property type="project" value="InterPro"/>
</dbReference>
<accession>A0A1T4YR00</accession>
<evidence type="ECO:0000256" key="1">
    <source>
        <dbReference type="SAM" id="MobiDB-lite"/>
    </source>
</evidence>
<dbReference type="InterPro" id="IPR018247">
    <property type="entry name" value="EF_Hand_1_Ca_BS"/>
</dbReference>
<feature type="compositionally biased region" description="Polar residues" evidence="1">
    <location>
        <begin position="106"/>
        <end position="130"/>
    </location>
</feature>
<protein>
    <recommendedName>
        <fullName evidence="2">EF-hand domain-containing protein</fullName>
    </recommendedName>
</protein>
<dbReference type="AlphaFoldDB" id="A0A1T4YR00"/>
<feature type="compositionally biased region" description="Low complexity" evidence="1">
    <location>
        <begin position="95"/>
        <end position="105"/>
    </location>
</feature>
<reference evidence="4" key="1">
    <citation type="submission" date="2017-02" db="EMBL/GenBank/DDBJ databases">
        <authorList>
            <person name="Varghese N."/>
            <person name="Submissions S."/>
        </authorList>
    </citation>
    <scope>NUCLEOTIDE SEQUENCE [LARGE SCALE GENOMIC DNA]</scope>
    <source>
        <strain evidence="4">ATCC 700200</strain>
    </source>
</reference>
<dbReference type="PROSITE" id="PS50222">
    <property type="entry name" value="EF_HAND_2"/>
    <property type="match status" value="1"/>
</dbReference>
<feature type="region of interest" description="Disordered" evidence="1">
    <location>
        <begin position="1"/>
        <end position="158"/>
    </location>
</feature>